<feature type="compositionally biased region" description="Basic and acidic residues" evidence="1">
    <location>
        <begin position="1"/>
        <end position="12"/>
    </location>
</feature>
<name>A0A6A5ZIS5_9PLEO</name>
<protein>
    <submittedName>
        <fullName evidence="2">Uncharacterized protein</fullName>
    </submittedName>
</protein>
<dbReference type="Proteomes" id="UP000799770">
    <property type="component" value="Unassembled WGS sequence"/>
</dbReference>
<dbReference type="AlphaFoldDB" id="A0A6A5ZIS5"/>
<reference evidence="2" key="1">
    <citation type="journal article" date="2020" name="Stud. Mycol.">
        <title>101 Dothideomycetes genomes: a test case for predicting lifestyles and emergence of pathogens.</title>
        <authorList>
            <person name="Haridas S."/>
            <person name="Albert R."/>
            <person name="Binder M."/>
            <person name="Bloem J."/>
            <person name="Labutti K."/>
            <person name="Salamov A."/>
            <person name="Andreopoulos B."/>
            <person name="Baker S."/>
            <person name="Barry K."/>
            <person name="Bills G."/>
            <person name="Bluhm B."/>
            <person name="Cannon C."/>
            <person name="Castanera R."/>
            <person name="Culley D."/>
            <person name="Daum C."/>
            <person name="Ezra D."/>
            <person name="Gonzalez J."/>
            <person name="Henrissat B."/>
            <person name="Kuo A."/>
            <person name="Liang C."/>
            <person name="Lipzen A."/>
            <person name="Lutzoni F."/>
            <person name="Magnuson J."/>
            <person name="Mondo S."/>
            <person name="Nolan M."/>
            <person name="Ohm R."/>
            <person name="Pangilinan J."/>
            <person name="Park H.-J."/>
            <person name="Ramirez L."/>
            <person name="Alfaro M."/>
            <person name="Sun H."/>
            <person name="Tritt A."/>
            <person name="Yoshinaga Y."/>
            <person name="Zwiers L.-H."/>
            <person name="Turgeon B."/>
            <person name="Goodwin S."/>
            <person name="Spatafora J."/>
            <person name="Crous P."/>
            <person name="Grigoriev I."/>
        </authorList>
    </citation>
    <scope>NUCLEOTIDE SEQUENCE</scope>
    <source>
        <strain evidence="2">CBS 627.86</strain>
    </source>
</reference>
<dbReference type="EMBL" id="ML977315">
    <property type="protein sequence ID" value="KAF2119432.1"/>
    <property type="molecule type" value="Genomic_DNA"/>
</dbReference>
<keyword evidence="3" id="KW-1185">Reference proteome</keyword>
<gene>
    <name evidence="2" type="ORF">BDV96DRAFT_596157</name>
</gene>
<sequence>MAPSHDQTKDAKQATGTGKMTHQSKYSWRNPPNRNAKHPPQNIFSMARPDSGNSTEASFMTAKTHLSTSEPADSTAPAASSTHSSLLPTPATLQSEPEIFDPYPCELEQNCTILQTSKGDLVWPGRLTNVQLAIAQARIAELEAEEEGRKLEGFDIEESMRRTKAEREEEYRREDARELLERQRRRLEREVDQVLKDE</sequence>
<feature type="region of interest" description="Disordered" evidence="1">
    <location>
        <begin position="145"/>
        <end position="176"/>
    </location>
</feature>
<evidence type="ECO:0000256" key="1">
    <source>
        <dbReference type="SAM" id="MobiDB-lite"/>
    </source>
</evidence>
<feature type="compositionally biased region" description="Polar residues" evidence="1">
    <location>
        <begin position="14"/>
        <end position="33"/>
    </location>
</feature>
<evidence type="ECO:0000313" key="3">
    <source>
        <dbReference type="Proteomes" id="UP000799770"/>
    </source>
</evidence>
<accession>A0A6A5ZIS5</accession>
<feature type="compositionally biased region" description="Low complexity" evidence="1">
    <location>
        <begin position="67"/>
        <end position="93"/>
    </location>
</feature>
<feature type="region of interest" description="Disordered" evidence="1">
    <location>
        <begin position="1"/>
        <end position="97"/>
    </location>
</feature>
<evidence type="ECO:0000313" key="2">
    <source>
        <dbReference type="EMBL" id="KAF2119432.1"/>
    </source>
</evidence>
<proteinExistence type="predicted"/>
<organism evidence="2 3">
    <name type="scientific">Lophiotrema nucula</name>
    <dbReference type="NCBI Taxonomy" id="690887"/>
    <lineage>
        <taxon>Eukaryota</taxon>
        <taxon>Fungi</taxon>
        <taxon>Dikarya</taxon>
        <taxon>Ascomycota</taxon>
        <taxon>Pezizomycotina</taxon>
        <taxon>Dothideomycetes</taxon>
        <taxon>Pleosporomycetidae</taxon>
        <taxon>Pleosporales</taxon>
        <taxon>Lophiotremataceae</taxon>
        <taxon>Lophiotrema</taxon>
    </lineage>
</organism>
<feature type="compositionally biased region" description="Basic and acidic residues" evidence="1">
    <location>
        <begin position="147"/>
        <end position="176"/>
    </location>
</feature>